<sequence length="240" mass="25645">MSARRGAGGGLRRGSRQGLRRGLGVALALTLGMPLALGACSSDRAETEFLRAALPSFGQPRLPKVSERFTRAAAHRGLTYMVAVENRENALGIFVEETPGARATASFISQDDVGIALRNGFLVGTRGLGDDLLAADESRVAPLVLARRPGVVDHFYTVLGPDAQAVRRATRCVLRAAPPEVVDLGPEKVPADVMTEDCNGTGLSFQNAYWIERGTTRIVQSRQWGGPVNGSLALRETPWP</sequence>
<evidence type="ECO:0000313" key="2">
    <source>
        <dbReference type="Proteomes" id="UP000186098"/>
    </source>
</evidence>
<reference evidence="2" key="1">
    <citation type="submission" date="2017-01" db="EMBL/GenBank/DDBJ databases">
        <authorList>
            <person name="Varghese N."/>
            <person name="Submissions S."/>
        </authorList>
    </citation>
    <scope>NUCLEOTIDE SEQUENCE [LARGE SCALE GENOMIC DNA]</scope>
    <source>
        <strain evidence="2">DSM 18714</strain>
    </source>
</reference>
<dbReference type="Pfam" id="PF11102">
    <property type="entry name" value="YjbF"/>
    <property type="match status" value="1"/>
</dbReference>
<dbReference type="SUPFAM" id="SSF159270">
    <property type="entry name" value="YmcC-like"/>
    <property type="match status" value="1"/>
</dbReference>
<evidence type="ECO:0000313" key="1">
    <source>
        <dbReference type="EMBL" id="SIS93544.1"/>
    </source>
</evidence>
<organism evidence="1 2">
    <name type="scientific">Phaeovulum vinaykumarii</name>
    <dbReference type="NCBI Taxonomy" id="407234"/>
    <lineage>
        <taxon>Bacteria</taxon>
        <taxon>Pseudomonadati</taxon>
        <taxon>Pseudomonadota</taxon>
        <taxon>Alphaproteobacteria</taxon>
        <taxon>Rhodobacterales</taxon>
        <taxon>Paracoccaceae</taxon>
        <taxon>Phaeovulum</taxon>
    </lineage>
</organism>
<gene>
    <name evidence="1" type="ORF">SAMN05421795_1202</name>
</gene>
<protein>
    <submittedName>
        <fullName evidence="1">Group 4 capsule polysaccharide lipoprotein gfcB, YjbF</fullName>
    </submittedName>
</protein>
<dbReference type="InterPro" id="IPR021308">
    <property type="entry name" value="GfcB"/>
</dbReference>
<dbReference type="InterPro" id="IPR023373">
    <property type="entry name" value="YmcC_sf"/>
</dbReference>
<keyword evidence="1" id="KW-0449">Lipoprotein</keyword>
<dbReference type="EMBL" id="FTOM01000020">
    <property type="protein sequence ID" value="SIS93544.1"/>
    <property type="molecule type" value="Genomic_DNA"/>
</dbReference>
<dbReference type="STRING" id="407234.SAMN05421795_1202"/>
<accession>A0A1N7N5C2</accession>
<dbReference type="Proteomes" id="UP000186098">
    <property type="component" value="Unassembled WGS sequence"/>
</dbReference>
<dbReference type="Gene3D" id="2.40.360.10">
    <property type="entry name" value="YmcC-like"/>
    <property type="match status" value="1"/>
</dbReference>
<proteinExistence type="predicted"/>
<name>A0A1N7N5C2_9RHOB</name>
<dbReference type="AlphaFoldDB" id="A0A1N7N5C2"/>
<keyword evidence="2" id="KW-1185">Reference proteome</keyword>